<keyword evidence="6" id="KW-0547">Nucleotide-binding</keyword>
<keyword evidence="3" id="KW-0813">Transport</keyword>
<dbReference type="Proteomes" id="UP000649753">
    <property type="component" value="Unassembled WGS sequence"/>
</dbReference>
<comment type="catalytic activity">
    <reaction evidence="15">
        <text>Ni(2+)(out) + ATP + H2O = Ni(2+)(in) + ADP + phosphate + H(+)</text>
        <dbReference type="Rhea" id="RHEA:15557"/>
        <dbReference type="ChEBI" id="CHEBI:15377"/>
        <dbReference type="ChEBI" id="CHEBI:15378"/>
        <dbReference type="ChEBI" id="CHEBI:30616"/>
        <dbReference type="ChEBI" id="CHEBI:43474"/>
        <dbReference type="ChEBI" id="CHEBI:49786"/>
        <dbReference type="ChEBI" id="CHEBI:456216"/>
        <dbReference type="EC" id="7.2.2.11"/>
    </reaction>
    <physiologicalReaction direction="left-to-right" evidence="15">
        <dbReference type="Rhea" id="RHEA:15558"/>
    </physiologicalReaction>
</comment>
<dbReference type="SMART" id="SM00382">
    <property type="entry name" value="AAA"/>
    <property type="match status" value="1"/>
</dbReference>
<keyword evidence="5" id="KW-0533">Nickel</keyword>
<keyword evidence="8" id="KW-1278">Translocase</keyword>
<dbReference type="GO" id="GO:0015833">
    <property type="term" value="P:peptide transport"/>
    <property type="evidence" value="ECO:0007669"/>
    <property type="project" value="InterPro"/>
</dbReference>
<dbReference type="InterPro" id="IPR003439">
    <property type="entry name" value="ABC_transporter-like_ATP-bd"/>
</dbReference>
<evidence type="ECO:0000256" key="14">
    <source>
        <dbReference type="ARBA" id="ARBA00044143"/>
    </source>
</evidence>
<evidence type="ECO:0000256" key="15">
    <source>
        <dbReference type="ARBA" id="ARBA00048610"/>
    </source>
</evidence>
<proteinExistence type="inferred from homology"/>
<dbReference type="InterPro" id="IPR050388">
    <property type="entry name" value="ABC_Ni/Peptide_Import"/>
</dbReference>
<evidence type="ECO:0000259" key="16">
    <source>
        <dbReference type="PROSITE" id="PS50893"/>
    </source>
</evidence>
<dbReference type="CDD" id="cd03257">
    <property type="entry name" value="ABC_NikE_OppD_transporters"/>
    <property type="match status" value="1"/>
</dbReference>
<comment type="subcellular location">
    <subcellularLocation>
        <location evidence="1">Cell membrane</location>
        <topology evidence="1">Peripheral membrane protein</topology>
    </subcellularLocation>
</comment>
<evidence type="ECO:0000256" key="10">
    <source>
        <dbReference type="ARBA" id="ARBA00023112"/>
    </source>
</evidence>
<evidence type="ECO:0000256" key="7">
    <source>
        <dbReference type="ARBA" id="ARBA00022840"/>
    </source>
</evidence>
<dbReference type="PANTHER" id="PTHR43297:SF13">
    <property type="entry name" value="NICKEL ABC TRANSPORTER, ATP-BINDING PROTEIN"/>
    <property type="match status" value="1"/>
</dbReference>
<evidence type="ECO:0000313" key="17">
    <source>
        <dbReference type="EMBL" id="MBE1486326.1"/>
    </source>
</evidence>
<evidence type="ECO:0000256" key="4">
    <source>
        <dbReference type="ARBA" id="ARBA00022475"/>
    </source>
</evidence>
<dbReference type="RefSeq" id="WP_192766364.1">
    <property type="nucleotide sequence ID" value="NZ_JADBEB010000001.1"/>
</dbReference>
<evidence type="ECO:0000256" key="2">
    <source>
        <dbReference type="ARBA" id="ARBA00005417"/>
    </source>
</evidence>
<gene>
    <name evidence="17" type="ORF">H4W31_001964</name>
</gene>
<dbReference type="InterPro" id="IPR013563">
    <property type="entry name" value="Oligopep_ABC_C"/>
</dbReference>
<evidence type="ECO:0000256" key="6">
    <source>
        <dbReference type="ARBA" id="ARBA00022741"/>
    </source>
</evidence>
<evidence type="ECO:0000256" key="3">
    <source>
        <dbReference type="ARBA" id="ARBA00022448"/>
    </source>
</evidence>
<keyword evidence="9" id="KW-0406">Ion transport</keyword>
<evidence type="ECO:0000256" key="8">
    <source>
        <dbReference type="ARBA" id="ARBA00022967"/>
    </source>
</evidence>
<dbReference type="PANTHER" id="PTHR43297">
    <property type="entry name" value="OLIGOPEPTIDE TRANSPORT ATP-BINDING PROTEIN APPD"/>
    <property type="match status" value="1"/>
</dbReference>
<dbReference type="EMBL" id="JADBEB010000001">
    <property type="protein sequence ID" value="MBE1486326.1"/>
    <property type="molecule type" value="Genomic_DNA"/>
</dbReference>
<keyword evidence="11" id="KW-0472">Membrane</keyword>
<evidence type="ECO:0000313" key="18">
    <source>
        <dbReference type="Proteomes" id="UP000649753"/>
    </source>
</evidence>
<comment type="subunit">
    <text evidence="12">The complex is composed of two ATP-binding proteins (NikD and NikE), two transmembrane proteins (NikB and NikC) and a solute-binding protein (NikA).</text>
</comment>
<dbReference type="GO" id="GO:0015413">
    <property type="term" value="F:ABC-type nickel transporter activity"/>
    <property type="evidence" value="ECO:0007669"/>
    <property type="project" value="UniProtKB-EC"/>
</dbReference>
<keyword evidence="4" id="KW-1003">Cell membrane</keyword>
<keyword evidence="7 17" id="KW-0067">ATP-binding</keyword>
<dbReference type="Gene3D" id="3.40.50.300">
    <property type="entry name" value="P-loop containing nucleotide triphosphate hydrolases"/>
    <property type="match status" value="1"/>
</dbReference>
<sequence length="337" mass="35502">MNTSRPTSAATTDRHDSGTPVLTVDGLTVQFRLRDATVQAVTDLTLTVHPGELVAIVGESGCGKSVLAHALLGLLPRNATVTGRAVLHVPDSGPVDLIGCGERQLATRVRGRRVGLVPQSPATALNPVRTGRRLVEETLRAHGHTRAEAGAGAERVAADVGLDPVDLDRYPHELSGGMAQRLVTALALAPDPALLIADEPTSGLDRPLVDHTLDLLRGRCDSGNAVVLITHDLAAAERVADRIAVMYASRIVEHQPADRFFSAPVHPYSAALLDALPDRAFRPVPGHPPMLTALPTGCAFAPRCPYVTDTCQRQPPLTSYDTGAVACHQPLNSGAPS</sequence>
<comment type="similarity">
    <text evidence="2">Belongs to the ABC transporter superfamily.</text>
</comment>
<accession>A0A927M3V5</accession>
<evidence type="ECO:0000256" key="11">
    <source>
        <dbReference type="ARBA" id="ARBA00023136"/>
    </source>
</evidence>
<dbReference type="AlphaFoldDB" id="A0A927M3V5"/>
<organism evidence="17 18">
    <name type="scientific">Plantactinospora soyae</name>
    <dbReference type="NCBI Taxonomy" id="1544732"/>
    <lineage>
        <taxon>Bacteria</taxon>
        <taxon>Bacillati</taxon>
        <taxon>Actinomycetota</taxon>
        <taxon>Actinomycetes</taxon>
        <taxon>Micromonosporales</taxon>
        <taxon>Micromonosporaceae</taxon>
        <taxon>Plantactinospora</taxon>
    </lineage>
</organism>
<evidence type="ECO:0000256" key="12">
    <source>
        <dbReference type="ARBA" id="ARBA00038669"/>
    </source>
</evidence>
<dbReference type="PROSITE" id="PS50893">
    <property type="entry name" value="ABC_TRANSPORTER_2"/>
    <property type="match status" value="1"/>
</dbReference>
<keyword evidence="10" id="KW-0921">Nickel transport</keyword>
<dbReference type="Pfam" id="PF00005">
    <property type="entry name" value="ABC_tran"/>
    <property type="match status" value="1"/>
</dbReference>
<dbReference type="GO" id="GO:0005524">
    <property type="term" value="F:ATP binding"/>
    <property type="evidence" value="ECO:0007669"/>
    <property type="project" value="UniProtKB-KW"/>
</dbReference>
<dbReference type="GO" id="GO:0016887">
    <property type="term" value="F:ATP hydrolysis activity"/>
    <property type="evidence" value="ECO:0007669"/>
    <property type="project" value="InterPro"/>
</dbReference>
<dbReference type="GO" id="GO:0005886">
    <property type="term" value="C:plasma membrane"/>
    <property type="evidence" value="ECO:0007669"/>
    <property type="project" value="UniProtKB-SubCell"/>
</dbReference>
<dbReference type="NCBIfam" id="TIGR01727">
    <property type="entry name" value="oligo_HPY"/>
    <property type="match status" value="1"/>
</dbReference>
<evidence type="ECO:0000256" key="13">
    <source>
        <dbReference type="ARBA" id="ARBA00039098"/>
    </source>
</evidence>
<evidence type="ECO:0000256" key="9">
    <source>
        <dbReference type="ARBA" id="ARBA00023065"/>
    </source>
</evidence>
<comment type="caution">
    <text evidence="17">The sequence shown here is derived from an EMBL/GenBank/DDBJ whole genome shotgun (WGS) entry which is preliminary data.</text>
</comment>
<dbReference type="InterPro" id="IPR003593">
    <property type="entry name" value="AAA+_ATPase"/>
</dbReference>
<protein>
    <recommendedName>
        <fullName evidence="14">Nickel import system ATP-binding protein NikD</fullName>
        <ecNumber evidence="13">7.2.2.11</ecNumber>
    </recommendedName>
</protein>
<evidence type="ECO:0000256" key="1">
    <source>
        <dbReference type="ARBA" id="ARBA00004202"/>
    </source>
</evidence>
<dbReference type="EC" id="7.2.2.11" evidence="13"/>
<name>A0A927M3V5_9ACTN</name>
<keyword evidence="18" id="KW-1185">Reference proteome</keyword>
<evidence type="ECO:0000256" key="5">
    <source>
        <dbReference type="ARBA" id="ARBA00022596"/>
    </source>
</evidence>
<dbReference type="Pfam" id="PF08352">
    <property type="entry name" value="oligo_HPY"/>
    <property type="match status" value="1"/>
</dbReference>
<reference evidence="17" key="1">
    <citation type="submission" date="2020-10" db="EMBL/GenBank/DDBJ databases">
        <title>Sequencing the genomes of 1000 actinobacteria strains.</title>
        <authorList>
            <person name="Klenk H.-P."/>
        </authorList>
    </citation>
    <scope>NUCLEOTIDE SEQUENCE</scope>
    <source>
        <strain evidence="17">DSM 46832</strain>
    </source>
</reference>
<dbReference type="InterPro" id="IPR027417">
    <property type="entry name" value="P-loop_NTPase"/>
</dbReference>
<feature type="domain" description="ABC transporter" evidence="16">
    <location>
        <begin position="22"/>
        <end position="273"/>
    </location>
</feature>
<dbReference type="SUPFAM" id="SSF52540">
    <property type="entry name" value="P-loop containing nucleoside triphosphate hydrolases"/>
    <property type="match status" value="1"/>
</dbReference>